<evidence type="ECO:0000256" key="5">
    <source>
        <dbReference type="ARBA" id="ARBA00009524"/>
    </source>
</evidence>
<dbReference type="Gene3D" id="3.40.1190.20">
    <property type="match status" value="1"/>
</dbReference>
<keyword evidence="13" id="KW-0520">NAD</keyword>
<dbReference type="Pfam" id="PF03853">
    <property type="entry name" value="YjeF_N"/>
    <property type="match status" value="1"/>
</dbReference>
<dbReference type="GO" id="GO:0046872">
    <property type="term" value="F:metal ion binding"/>
    <property type="evidence" value="ECO:0007669"/>
    <property type="project" value="UniProtKB-KW"/>
</dbReference>
<comment type="catalytic activity">
    <reaction evidence="2">
        <text>(6R)-NADPHX = (6S)-NADPHX</text>
        <dbReference type="Rhea" id="RHEA:32227"/>
        <dbReference type="ChEBI" id="CHEBI:64076"/>
        <dbReference type="ChEBI" id="CHEBI:64077"/>
        <dbReference type="EC" id="5.1.99.6"/>
    </reaction>
</comment>
<evidence type="ECO:0000256" key="8">
    <source>
        <dbReference type="ARBA" id="ARBA00022723"/>
    </source>
</evidence>
<dbReference type="NCBIfam" id="TIGR00196">
    <property type="entry name" value="yjeF_cterm"/>
    <property type="match status" value="1"/>
</dbReference>
<dbReference type="PROSITE" id="PS51383">
    <property type="entry name" value="YJEF_C_3"/>
    <property type="match status" value="1"/>
</dbReference>
<keyword evidence="8" id="KW-0479">Metal-binding</keyword>
<reference evidence="23" key="1">
    <citation type="submission" date="2020-05" db="EMBL/GenBank/DDBJ databases">
        <authorList>
            <person name="Chiriac C."/>
            <person name="Salcher M."/>
            <person name="Ghai R."/>
            <person name="Kavagutti S V."/>
        </authorList>
    </citation>
    <scope>NUCLEOTIDE SEQUENCE</scope>
</reference>
<feature type="domain" description="YjeF N-terminal" evidence="22">
    <location>
        <begin position="1"/>
        <end position="195"/>
    </location>
</feature>
<dbReference type="PANTHER" id="PTHR12592:SF0">
    <property type="entry name" value="ATP-DEPENDENT (S)-NAD(P)H-HYDRATE DEHYDRATASE"/>
    <property type="match status" value="1"/>
</dbReference>
<organism evidence="23">
    <name type="scientific">freshwater metagenome</name>
    <dbReference type="NCBI Taxonomy" id="449393"/>
    <lineage>
        <taxon>unclassified sequences</taxon>
        <taxon>metagenomes</taxon>
        <taxon>ecological metagenomes</taxon>
    </lineage>
</organism>
<evidence type="ECO:0000256" key="4">
    <source>
        <dbReference type="ARBA" id="ARBA00006001"/>
    </source>
</evidence>
<evidence type="ECO:0000256" key="13">
    <source>
        <dbReference type="ARBA" id="ARBA00023027"/>
    </source>
</evidence>
<evidence type="ECO:0000256" key="2">
    <source>
        <dbReference type="ARBA" id="ARBA00000909"/>
    </source>
</evidence>
<dbReference type="GO" id="GO:0110051">
    <property type="term" value="P:metabolite repair"/>
    <property type="evidence" value="ECO:0007669"/>
    <property type="project" value="TreeGrafter"/>
</dbReference>
<name>A0A6J6VX28_9ZZZZ</name>
<dbReference type="NCBIfam" id="TIGR00197">
    <property type="entry name" value="yjeF_nterm"/>
    <property type="match status" value="1"/>
</dbReference>
<dbReference type="InterPro" id="IPR029056">
    <property type="entry name" value="Ribokinase-like"/>
</dbReference>
<gene>
    <name evidence="23" type="ORF">UFOPK2938_00413</name>
</gene>
<protein>
    <recommendedName>
        <fullName evidence="18">Nicotinamide nucleotide repair protein</fullName>
        <ecNumber evidence="7">4.2.1.136</ecNumber>
        <ecNumber evidence="6">5.1.99.6</ecNumber>
    </recommendedName>
</protein>
<comment type="function">
    <text evidence="17">Bifunctional enzyme that catalyzes the epimerization of the S- and R-forms of NAD(P)HX and the dehydration of the S-form of NAD(P)HX at the expense of ADP, which is converted to AMP. This allows the repair of both epimers of NAD(P)HX, a damaged form of NAD(P)H that is a result of enzymatic or heat-dependent hydration.</text>
</comment>
<evidence type="ECO:0000256" key="12">
    <source>
        <dbReference type="ARBA" id="ARBA00022958"/>
    </source>
</evidence>
<keyword evidence="9" id="KW-0547">Nucleotide-binding</keyword>
<feature type="domain" description="YjeF C-terminal" evidence="21">
    <location>
        <begin position="202"/>
        <end position="482"/>
    </location>
</feature>
<dbReference type="GO" id="GO:0052855">
    <property type="term" value="F:ADP-dependent NAD(P)H-hydrate dehydratase activity"/>
    <property type="evidence" value="ECO:0007669"/>
    <property type="project" value="UniProtKB-EC"/>
</dbReference>
<evidence type="ECO:0000256" key="1">
    <source>
        <dbReference type="ARBA" id="ARBA00000013"/>
    </source>
</evidence>
<evidence type="ECO:0000256" key="10">
    <source>
        <dbReference type="ARBA" id="ARBA00022840"/>
    </source>
</evidence>
<evidence type="ECO:0000256" key="19">
    <source>
        <dbReference type="ARBA" id="ARBA00048238"/>
    </source>
</evidence>
<dbReference type="GO" id="GO:0052856">
    <property type="term" value="F:NAD(P)HX epimerase activity"/>
    <property type="evidence" value="ECO:0007669"/>
    <property type="project" value="UniProtKB-EC"/>
</dbReference>
<comment type="cofactor">
    <cofactor evidence="3">
        <name>K(+)</name>
        <dbReference type="ChEBI" id="CHEBI:29103"/>
    </cofactor>
</comment>
<evidence type="ECO:0000256" key="14">
    <source>
        <dbReference type="ARBA" id="ARBA00023235"/>
    </source>
</evidence>
<evidence type="ECO:0000256" key="11">
    <source>
        <dbReference type="ARBA" id="ARBA00022857"/>
    </source>
</evidence>
<dbReference type="SUPFAM" id="SSF64153">
    <property type="entry name" value="YjeF N-terminal domain-like"/>
    <property type="match status" value="1"/>
</dbReference>
<evidence type="ECO:0000256" key="9">
    <source>
        <dbReference type="ARBA" id="ARBA00022741"/>
    </source>
</evidence>
<evidence type="ECO:0000256" key="20">
    <source>
        <dbReference type="ARBA" id="ARBA00049209"/>
    </source>
</evidence>
<comment type="similarity">
    <text evidence="5">In the C-terminal section; belongs to the NnrD/CARKD family.</text>
</comment>
<keyword evidence="15" id="KW-0456">Lyase</keyword>
<sequence>MQSLPAGMLMERAATGLVSAVVDVGGGAYGLRVVLLVGSGDNGGDALLAGSHLATRGARVDAVLLGTTTHDHLDALLLAGGRVHGADALDGLEDHQWWQTAEVVIDGIVGIGGVGGLREPAASVAAKIPDEALVIAVDIPSGVDADTGEVHGVALPADLTVCMGTYKTGLLVEPGSGYAGKVQLVDIGLNPTLPEPVAEALQVSDVVEGLPIPALNSDKFRRGVVGVVAGSSAFPGAAVLCVAGAIRAGAGYVRLLAPAAVIALVHEEFPEVVAMPLPDIPVPEMAAQMIGLVGQVQSWVIGPGAGTDEYSMALLQEVLESGSPVLIDADALTLVSQDPDLIQVISRRPAATLMTPHAGELARLLAVERSDVEARPLHFVQEAAARFGCTVLLKGPVTLVAHTGQPTRANSTGTSWLGTAGSGDVLSGLAGTYLAAGLDSREAGSMAAFIHGVAGQLLSKGEISPLRSRELADALPDAVAAIRGSRT</sequence>
<keyword evidence="10" id="KW-0067">ATP-binding</keyword>
<dbReference type="Gene3D" id="3.40.50.10260">
    <property type="entry name" value="YjeF N-terminal domain"/>
    <property type="match status" value="1"/>
</dbReference>
<accession>A0A6J6VX28</accession>
<dbReference type="EMBL" id="CAEZZX010000060">
    <property type="protein sequence ID" value="CAB4775909.1"/>
    <property type="molecule type" value="Genomic_DNA"/>
</dbReference>
<dbReference type="PROSITE" id="PS51385">
    <property type="entry name" value="YJEF_N"/>
    <property type="match status" value="1"/>
</dbReference>
<dbReference type="AlphaFoldDB" id="A0A6J6VX28"/>
<evidence type="ECO:0000259" key="22">
    <source>
        <dbReference type="PROSITE" id="PS51385"/>
    </source>
</evidence>
<evidence type="ECO:0000256" key="3">
    <source>
        <dbReference type="ARBA" id="ARBA00001958"/>
    </source>
</evidence>
<evidence type="ECO:0000256" key="15">
    <source>
        <dbReference type="ARBA" id="ARBA00023239"/>
    </source>
</evidence>
<comment type="similarity">
    <text evidence="4">In the N-terminal section; belongs to the NnrE/AIBP family.</text>
</comment>
<dbReference type="InterPro" id="IPR000631">
    <property type="entry name" value="CARKD"/>
</dbReference>
<keyword evidence="14" id="KW-0413">Isomerase</keyword>
<keyword evidence="12" id="KW-0630">Potassium</keyword>
<dbReference type="InterPro" id="IPR030677">
    <property type="entry name" value="Nnr"/>
</dbReference>
<dbReference type="EC" id="4.2.1.136" evidence="7"/>
<keyword evidence="16" id="KW-0511">Multifunctional enzyme</keyword>
<dbReference type="HAMAP" id="MF_01965">
    <property type="entry name" value="NADHX_dehydratase"/>
    <property type="match status" value="1"/>
</dbReference>
<evidence type="ECO:0000259" key="21">
    <source>
        <dbReference type="PROSITE" id="PS51383"/>
    </source>
</evidence>
<dbReference type="GO" id="GO:0005524">
    <property type="term" value="F:ATP binding"/>
    <property type="evidence" value="ECO:0007669"/>
    <property type="project" value="UniProtKB-KW"/>
</dbReference>
<evidence type="ECO:0000256" key="6">
    <source>
        <dbReference type="ARBA" id="ARBA00012228"/>
    </source>
</evidence>
<comment type="catalytic activity">
    <reaction evidence="1">
        <text>(6R)-NADHX = (6S)-NADHX</text>
        <dbReference type="Rhea" id="RHEA:32215"/>
        <dbReference type="ChEBI" id="CHEBI:64074"/>
        <dbReference type="ChEBI" id="CHEBI:64075"/>
        <dbReference type="EC" id="5.1.99.6"/>
    </reaction>
</comment>
<proteinExistence type="inferred from homology"/>
<dbReference type="PIRSF" id="PIRSF017184">
    <property type="entry name" value="Nnr"/>
    <property type="match status" value="1"/>
</dbReference>
<evidence type="ECO:0000256" key="16">
    <source>
        <dbReference type="ARBA" id="ARBA00023268"/>
    </source>
</evidence>
<dbReference type="PANTHER" id="PTHR12592">
    <property type="entry name" value="ATP-DEPENDENT (S)-NAD(P)H-HYDRATE DEHYDRATASE FAMILY MEMBER"/>
    <property type="match status" value="1"/>
</dbReference>
<dbReference type="InterPro" id="IPR004443">
    <property type="entry name" value="YjeF_N_dom"/>
</dbReference>
<evidence type="ECO:0000256" key="18">
    <source>
        <dbReference type="ARBA" id="ARBA00032624"/>
    </source>
</evidence>
<dbReference type="EC" id="5.1.99.6" evidence="6"/>
<keyword evidence="11" id="KW-0521">NADP</keyword>
<dbReference type="InterPro" id="IPR036652">
    <property type="entry name" value="YjeF_N_dom_sf"/>
</dbReference>
<evidence type="ECO:0000313" key="23">
    <source>
        <dbReference type="EMBL" id="CAB4775909.1"/>
    </source>
</evidence>
<evidence type="ECO:0000256" key="17">
    <source>
        <dbReference type="ARBA" id="ARBA00025153"/>
    </source>
</evidence>
<comment type="catalytic activity">
    <reaction evidence="20">
        <text>(6S)-NADPHX + ADP = AMP + phosphate + NADPH + H(+)</text>
        <dbReference type="Rhea" id="RHEA:32235"/>
        <dbReference type="ChEBI" id="CHEBI:15378"/>
        <dbReference type="ChEBI" id="CHEBI:43474"/>
        <dbReference type="ChEBI" id="CHEBI:57783"/>
        <dbReference type="ChEBI" id="CHEBI:64076"/>
        <dbReference type="ChEBI" id="CHEBI:456215"/>
        <dbReference type="ChEBI" id="CHEBI:456216"/>
        <dbReference type="EC" id="4.2.1.136"/>
    </reaction>
</comment>
<dbReference type="Pfam" id="PF01256">
    <property type="entry name" value="Carb_kinase"/>
    <property type="match status" value="1"/>
</dbReference>
<comment type="catalytic activity">
    <reaction evidence="19">
        <text>(6S)-NADHX + ADP = AMP + phosphate + NADH + H(+)</text>
        <dbReference type="Rhea" id="RHEA:32223"/>
        <dbReference type="ChEBI" id="CHEBI:15378"/>
        <dbReference type="ChEBI" id="CHEBI:43474"/>
        <dbReference type="ChEBI" id="CHEBI:57945"/>
        <dbReference type="ChEBI" id="CHEBI:64074"/>
        <dbReference type="ChEBI" id="CHEBI:456215"/>
        <dbReference type="ChEBI" id="CHEBI:456216"/>
        <dbReference type="EC" id="4.2.1.136"/>
    </reaction>
</comment>
<dbReference type="CDD" id="cd01171">
    <property type="entry name" value="YXKO-related"/>
    <property type="match status" value="1"/>
</dbReference>
<dbReference type="SUPFAM" id="SSF53613">
    <property type="entry name" value="Ribokinase-like"/>
    <property type="match status" value="1"/>
</dbReference>
<evidence type="ECO:0000256" key="7">
    <source>
        <dbReference type="ARBA" id="ARBA00013129"/>
    </source>
</evidence>